<organism evidence="1 2">
    <name type="scientific">Amycolatopsis pigmentata</name>
    <dbReference type="NCBI Taxonomy" id="450801"/>
    <lineage>
        <taxon>Bacteria</taxon>
        <taxon>Bacillati</taxon>
        <taxon>Actinomycetota</taxon>
        <taxon>Actinomycetes</taxon>
        <taxon>Pseudonocardiales</taxon>
        <taxon>Pseudonocardiaceae</taxon>
        <taxon>Amycolatopsis</taxon>
    </lineage>
</organism>
<evidence type="ECO:0000313" key="2">
    <source>
        <dbReference type="Proteomes" id="UP001597417"/>
    </source>
</evidence>
<sequence length="278" mass="30190">MTTQENPVIQDQAVTEQDVLDVIDERDRAEEWADKLAAAIAPADVLGEHSNANNPWANALGYVHGNAPATSEQREIERLAQYIVENFPVANDWPEDAVDAAIVLLGRLDPATLQTSPAGEQPKPGDRVRVTYGSHVRESVVDEDGHYIGLLAVGNGRATVEVLGDRPAASGDTIERLARHFFEAEYPKDTLGWGHVLLHRVRERYRQAVRDAADRGLLADGRDRARIEKAKTLANAFVDEHAISDPASAAVLEILAALTATEEPAAASETAPTSEEQQ</sequence>
<evidence type="ECO:0000313" key="1">
    <source>
        <dbReference type="EMBL" id="MFD2421638.1"/>
    </source>
</evidence>
<dbReference type="EMBL" id="JBHUKR010000022">
    <property type="protein sequence ID" value="MFD2421638.1"/>
    <property type="molecule type" value="Genomic_DNA"/>
</dbReference>
<comment type="caution">
    <text evidence="1">The sequence shown here is derived from an EMBL/GenBank/DDBJ whole genome shotgun (WGS) entry which is preliminary data.</text>
</comment>
<reference evidence="2" key="1">
    <citation type="journal article" date="2019" name="Int. J. Syst. Evol. Microbiol.">
        <title>The Global Catalogue of Microorganisms (GCM) 10K type strain sequencing project: providing services to taxonomists for standard genome sequencing and annotation.</title>
        <authorList>
            <consortium name="The Broad Institute Genomics Platform"/>
            <consortium name="The Broad Institute Genome Sequencing Center for Infectious Disease"/>
            <person name="Wu L."/>
            <person name="Ma J."/>
        </authorList>
    </citation>
    <scope>NUCLEOTIDE SEQUENCE [LARGE SCALE GENOMIC DNA]</scope>
    <source>
        <strain evidence="2">CGMCC 4.7645</strain>
    </source>
</reference>
<accession>A0ABW5G2T9</accession>
<dbReference type="RefSeq" id="WP_378270332.1">
    <property type="nucleotide sequence ID" value="NZ_JBHUKR010000022.1"/>
</dbReference>
<gene>
    <name evidence="1" type="ORF">ACFSXZ_35435</name>
</gene>
<dbReference type="Proteomes" id="UP001597417">
    <property type="component" value="Unassembled WGS sequence"/>
</dbReference>
<proteinExistence type="predicted"/>
<name>A0ABW5G2T9_9PSEU</name>
<keyword evidence="2" id="KW-1185">Reference proteome</keyword>
<protein>
    <submittedName>
        <fullName evidence="1">Uncharacterized protein</fullName>
    </submittedName>
</protein>